<comment type="catalytic activity">
    <reaction evidence="2">
        <text>2,5-diamino-6-hydroxy-4-(5-phosphoribosylamino)-pyrimidine + H2O = 2,5,6-triamino-4-hydroxypyrimidine + D-ribose 5-phosphate</text>
        <dbReference type="Rhea" id="RHEA:23436"/>
        <dbReference type="ChEBI" id="CHEBI:15377"/>
        <dbReference type="ChEBI" id="CHEBI:58614"/>
        <dbReference type="ChEBI" id="CHEBI:78346"/>
        <dbReference type="ChEBI" id="CHEBI:137796"/>
    </reaction>
</comment>
<organism evidence="4 5">
    <name type="scientific">Micromonospora sonneratiae</name>
    <dbReference type="NCBI Taxonomy" id="1184706"/>
    <lineage>
        <taxon>Bacteria</taxon>
        <taxon>Bacillati</taxon>
        <taxon>Actinomycetota</taxon>
        <taxon>Actinomycetes</taxon>
        <taxon>Micromonosporales</taxon>
        <taxon>Micromonosporaceae</taxon>
        <taxon>Micromonospora</taxon>
    </lineage>
</organism>
<comment type="caution">
    <text evidence="4">The sequence shown here is derived from an EMBL/GenBank/DDBJ whole genome shotgun (WGS) entry which is preliminary data.</text>
</comment>
<protein>
    <submittedName>
        <fullName evidence="4">NADAR family protein</fullName>
    </submittedName>
</protein>
<dbReference type="InterPro" id="IPR012816">
    <property type="entry name" value="NADAR"/>
</dbReference>
<comment type="catalytic activity">
    <reaction evidence="1">
        <text>5-amino-6-(5-phospho-D-ribosylamino)uracil + H2O = 5,6-diaminouracil + D-ribose 5-phosphate</text>
        <dbReference type="Rhea" id="RHEA:55020"/>
        <dbReference type="ChEBI" id="CHEBI:15377"/>
        <dbReference type="ChEBI" id="CHEBI:46252"/>
        <dbReference type="ChEBI" id="CHEBI:58453"/>
        <dbReference type="ChEBI" id="CHEBI:78346"/>
    </reaction>
</comment>
<reference evidence="5" key="1">
    <citation type="journal article" date="2019" name="Int. J. Syst. Evol. Microbiol.">
        <title>The Global Catalogue of Microorganisms (GCM) 10K type strain sequencing project: providing services to taxonomists for standard genome sequencing and annotation.</title>
        <authorList>
            <consortium name="The Broad Institute Genomics Platform"/>
            <consortium name="The Broad Institute Genome Sequencing Center for Infectious Disease"/>
            <person name="Wu L."/>
            <person name="Ma J."/>
        </authorList>
    </citation>
    <scope>NUCLEOTIDE SEQUENCE [LARGE SCALE GENOMIC DNA]</scope>
    <source>
        <strain evidence="5">JCM 31037</strain>
    </source>
</reference>
<evidence type="ECO:0000259" key="3">
    <source>
        <dbReference type="Pfam" id="PF08719"/>
    </source>
</evidence>
<dbReference type="Gene3D" id="1.10.357.40">
    <property type="entry name" value="YbiA-like"/>
    <property type="match status" value="1"/>
</dbReference>
<keyword evidence="5" id="KW-1185">Reference proteome</keyword>
<gene>
    <name evidence="4" type="ORF">ACFQ4H_34705</name>
</gene>
<name>A0ABW3YNQ8_9ACTN</name>
<accession>A0ABW3YNQ8</accession>
<dbReference type="NCBIfam" id="TIGR02464">
    <property type="entry name" value="ribofla_fusion"/>
    <property type="match status" value="1"/>
</dbReference>
<dbReference type="CDD" id="cd15457">
    <property type="entry name" value="NADAR"/>
    <property type="match status" value="1"/>
</dbReference>
<dbReference type="Pfam" id="PF08719">
    <property type="entry name" value="NADAR"/>
    <property type="match status" value="1"/>
</dbReference>
<dbReference type="InterPro" id="IPR037238">
    <property type="entry name" value="YbiA-like_sf"/>
</dbReference>
<proteinExistence type="predicted"/>
<evidence type="ECO:0000256" key="1">
    <source>
        <dbReference type="ARBA" id="ARBA00000022"/>
    </source>
</evidence>
<feature type="domain" description="NADAR" evidence="3">
    <location>
        <begin position="29"/>
        <end position="188"/>
    </location>
</feature>
<evidence type="ECO:0000256" key="2">
    <source>
        <dbReference type="ARBA" id="ARBA00000751"/>
    </source>
</evidence>
<dbReference type="EMBL" id="JBHTMP010000148">
    <property type="protein sequence ID" value="MFD1326242.1"/>
    <property type="molecule type" value="Genomic_DNA"/>
</dbReference>
<evidence type="ECO:0000313" key="5">
    <source>
        <dbReference type="Proteomes" id="UP001597260"/>
    </source>
</evidence>
<sequence length="204" mass="23224">MPAMSSSPATLITDLARTIDEGGKVKFLFFWGHQPERDGRVGAGCLSQWWPASFTADDREFATAEHYMMWRKARLFDDDETAERILTVPHPQQAKTLGRQVRGFDEQSWREQRYDIVVDGSVAKFGQHADLRRYLLGTGERVLVEASPRDRIWGIGMGASNELATRPAQWRGLNLLGFALMRARTLLREAEQRADEPRPAADHR</sequence>
<dbReference type="RefSeq" id="WP_377579503.1">
    <property type="nucleotide sequence ID" value="NZ_JBHTMP010000148.1"/>
</dbReference>
<evidence type="ECO:0000313" key="4">
    <source>
        <dbReference type="EMBL" id="MFD1326242.1"/>
    </source>
</evidence>
<dbReference type="Proteomes" id="UP001597260">
    <property type="component" value="Unassembled WGS sequence"/>
</dbReference>
<dbReference type="SUPFAM" id="SSF143990">
    <property type="entry name" value="YbiA-like"/>
    <property type="match status" value="1"/>
</dbReference>